<keyword evidence="2" id="KW-1185">Reference proteome</keyword>
<accession>A0A166SAS8</accession>
<comment type="caution">
    <text evidence="1">The sequence shown here is derived from an EMBL/GenBank/DDBJ whole genome shotgun (WGS) entry which is preliminary data.</text>
</comment>
<sequence>MHLRTGGMADLEEAVRIAKQAVDATLVDHPGRAVMLDHYGFILDHKYSHTGAMVDLEEARKSYTTALNVQDALLSIRISVGRKLLSHPAILQDGLEAYRIAKTVIDLVPLTAPLSLQSADKQHHLSRAVGLASDAAAFLLY</sequence>
<gene>
    <name evidence="1" type="ORF">CT0861_09551</name>
</gene>
<reference evidence="1 2" key="1">
    <citation type="submission" date="2015-06" db="EMBL/GenBank/DDBJ databases">
        <title>Survival trade-offs in plant roots during colonization by closely related pathogenic and mutualistic fungi.</title>
        <authorList>
            <person name="Hacquard S."/>
            <person name="Kracher B."/>
            <person name="Hiruma K."/>
            <person name="Weinman A."/>
            <person name="Muench P."/>
            <person name="Garrido Oter R."/>
            <person name="Ver Loren van Themaat E."/>
            <person name="Dallerey J.-F."/>
            <person name="Damm U."/>
            <person name="Henrissat B."/>
            <person name="Lespinet O."/>
            <person name="Thon M."/>
            <person name="Kemen E."/>
            <person name="McHardy A.C."/>
            <person name="Schulze-Lefert P."/>
            <person name="O'Connell R.J."/>
        </authorList>
    </citation>
    <scope>NUCLEOTIDE SEQUENCE [LARGE SCALE GENOMIC DNA]</scope>
    <source>
        <strain evidence="1 2">0861</strain>
    </source>
</reference>
<evidence type="ECO:0000313" key="2">
    <source>
        <dbReference type="Proteomes" id="UP000076552"/>
    </source>
</evidence>
<protein>
    <submittedName>
        <fullName evidence="1">TPR domain-containing protein</fullName>
    </submittedName>
</protein>
<organism evidence="1 2">
    <name type="scientific">Colletotrichum tofieldiae</name>
    <dbReference type="NCBI Taxonomy" id="708197"/>
    <lineage>
        <taxon>Eukaryota</taxon>
        <taxon>Fungi</taxon>
        <taxon>Dikarya</taxon>
        <taxon>Ascomycota</taxon>
        <taxon>Pezizomycotina</taxon>
        <taxon>Sordariomycetes</taxon>
        <taxon>Hypocreomycetidae</taxon>
        <taxon>Glomerellales</taxon>
        <taxon>Glomerellaceae</taxon>
        <taxon>Colletotrichum</taxon>
        <taxon>Colletotrichum spaethianum species complex</taxon>
    </lineage>
</organism>
<dbReference type="EMBL" id="LFIV01000088">
    <property type="protein sequence ID" value="KZL70479.1"/>
    <property type="molecule type" value="Genomic_DNA"/>
</dbReference>
<proteinExistence type="predicted"/>
<dbReference type="AlphaFoldDB" id="A0A166SAS8"/>
<dbReference type="Proteomes" id="UP000076552">
    <property type="component" value="Unassembled WGS sequence"/>
</dbReference>
<name>A0A166SAS8_9PEZI</name>
<dbReference type="STRING" id="708197.A0A166SAS8"/>
<evidence type="ECO:0000313" key="1">
    <source>
        <dbReference type="EMBL" id="KZL70479.1"/>
    </source>
</evidence>